<evidence type="ECO:0000313" key="2">
    <source>
        <dbReference type="Proteomes" id="UP001149860"/>
    </source>
</evidence>
<protein>
    <submittedName>
        <fullName evidence="1">TetR/AcrR family transcriptional regulator</fullName>
    </submittedName>
</protein>
<name>A0ACD5DEC2_9LACO</name>
<reference evidence="1" key="1">
    <citation type="submission" date="2024-08" db="EMBL/GenBank/DDBJ databases">
        <title>Lentilactobacillus sp. nov., isolated from tree bark.</title>
        <authorList>
            <person name="Phuengjayaem S."/>
            <person name="Tanasupawat S."/>
        </authorList>
    </citation>
    <scope>NUCLEOTIDE SEQUENCE</scope>
    <source>
        <strain evidence="1">SPB1-3</strain>
    </source>
</reference>
<proteinExistence type="predicted"/>
<sequence>MRIKEFNPEEVLEKAELLFWQQGYEKTSIQNLVDTMGISRRSMYDTFGDKHKLFLLSLNMYYEQTSQEIANKLDESSNLGSNIKLIFDTYIHHSSKKPVGCLLVNSATELSIVDPEAYQKIKFYFRLENDALLALLERFSDDLLPNTNLVDVAKTLQNSLIGIRVLAKVNPQVEQLDSIVDHTIKALPWKDNEL</sequence>
<dbReference type="Proteomes" id="UP001149860">
    <property type="component" value="Chromosome"/>
</dbReference>
<accession>A0ACD5DEC2</accession>
<gene>
    <name evidence="1" type="ORF">O0236_008890</name>
</gene>
<dbReference type="EMBL" id="CP168151">
    <property type="protein sequence ID" value="XFD39501.1"/>
    <property type="molecule type" value="Genomic_DNA"/>
</dbReference>
<organism evidence="1 2">
    <name type="scientific">Lentilactobacillus terminaliae</name>
    <dbReference type="NCBI Taxonomy" id="3003483"/>
    <lineage>
        <taxon>Bacteria</taxon>
        <taxon>Bacillati</taxon>
        <taxon>Bacillota</taxon>
        <taxon>Bacilli</taxon>
        <taxon>Lactobacillales</taxon>
        <taxon>Lactobacillaceae</taxon>
        <taxon>Lentilactobacillus</taxon>
    </lineage>
</organism>
<keyword evidence="2" id="KW-1185">Reference proteome</keyword>
<evidence type="ECO:0000313" key="1">
    <source>
        <dbReference type="EMBL" id="XFD39501.1"/>
    </source>
</evidence>